<keyword evidence="6 8" id="KW-0408">Iron</keyword>
<proteinExistence type="inferred from homology"/>
<dbReference type="RefSeq" id="WP_096458454.1">
    <property type="nucleotide sequence ID" value="NZ_AP014936.1"/>
</dbReference>
<comment type="similarity">
    <text evidence="8">Belongs to the MsrQ family.</text>
</comment>
<comment type="function">
    <text evidence="8">Part of the MsrPQ system that repairs oxidized periplasmic proteins containing methionine sulfoxide residues (Met-O), using respiratory chain electrons. Thus protects these proteins from oxidative-stress damage caused by reactive species of oxygen and chlorine generated by the host defense mechanisms. MsrPQ is essential for the maintenance of envelope integrity under bleach stress, rescuing a wide series of structurally unrelated periplasmic proteins from methionine oxidation. MsrQ provides electrons for reduction to the reductase catalytic subunit MsrP, using the quinone pool of the respiratory chain.</text>
</comment>
<keyword evidence="4 8" id="KW-0812">Transmembrane</keyword>
<feature type="transmembrane region" description="Helical" evidence="8">
    <location>
        <begin position="53"/>
        <end position="74"/>
    </location>
</feature>
<dbReference type="InterPro" id="IPR022837">
    <property type="entry name" value="MsrQ-like"/>
</dbReference>
<comment type="subunit">
    <text evidence="8">Heterodimer of a catalytic subunit (MsrP) and a heme-binding subunit (MsrQ).</text>
</comment>
<comment type="cofactor">
    <cofactor evidence="8">
        <name>heme b</name>
        <dbReference type="ChEBI" id="CHEBI:60344"/>
    </cofactor>
    <text evidence="8">Binds 1 heme b (iron(II)-protoporphyrin IX) group per subunit.</text>
</comment>
<comment type="caution">
    <text evidence="8">Lacks conserved residue(s) required for the propagation of feature annotation.</text>
</comment>
<feature type="domain" description="Ferric oxidoreductase" evidence="9">
    <location>
        <begin position="49"/>
        <end position="162"/>
    </location>
</feature>
<evidence type="ECO:0000313" key="11">
    <source>
        <dbReference type="Proteomes" id="UP000218899"/>
    </source>
</evidence>
<keyword evidence="8" id="KW-0249">Electron transport</keyword>
<dbReference type="PANTHER" id="PTHR36964">
    <property type="entry name" value="PROTEIN-METHIONINE-SULFOXIDE REDUCTASE HEME-BINDING SUBUNIT MSRQ"/>
    <property type="match status" value="1"/>
</dbReference>
<keyword evidence="7 8" id="KW-0472">Membrane</keyword>
<dbReference type="AlphaFoldDB" id="A0A1B4VCZ9"/>
<dbReference type="PANTHER" id="PTHR36964:SF1">
    <property type="entry name" value="PROTEIN-METHIONINE-SULFOXIDE REDUCTASE HEME-BINDING SUBUNIT MSRQ"/>
    <property type="match status" value="1"/>
</dbReference>
<dbReference type="GO" id="GO:0020037">
    <property type="term" value="F:heme binding"/>
    <property type="evidence" value="ECO:0007669"/>
    <property type="project" value="UniProtKB-UniRule"/>
</dbReference>
<keyword evidence="8" id="KW-0288">FMN</keyword>
<keyword evidence="8" id="KW-0285">Flavoprotein</keyword>
<dbReference type="GO" id="GO:0046872">
    <property type="term" value="F:metal ion binding"/>
    <property type="evidence" value="ECO:0007669"/>
    <property type="project" value="UniProtKB-KW"/>
</dbReference>
<evidence type="ECO:0000256" key="3">
    <source>
        <dbReference type="ARBA" id="ARBA00022617"/>
    </source>
</evidence>
<dbReference type="Pfam" id="PF01794">
    <property type="entry name" value="Ferric_reduct"/>
    <property type="match status" value="1"/>
</dbReference>
<keyword evidence="11" id="KW-1185">Reference proteome</keyword>
<feature type="transmembrane region" description="Helical" evidence="8">
    <location>
        <begin position="174"/>
        <end position="193"/>
    </location>
</feature>
<sequence>MAAPVPRAVRIGKPLLFLAALAPFVLLLARIFQDDLGPNPVETLNRYTGDWTLRFLLFTLAVTPLRQLTGWHLLIRFRRMLGLFAFFYACLHFLSWIWIDKVFEWEEIVRDVYKRPFITLGFASFVLLVPLAVTSTNAMVRRLGGRRWRALHRVVYVIAVGGVVHFLWQVKSDIAEPALYALILAALLGYRLWAYRRSPAFGPVL</sequence>
<dbReference type="HAMAP" id="MF_01207">
    <property type="entry name" value="MsrQ"/>
    <property type="match status" value="1"/>
</dbReference>
<dbReference type="GO" id="GO:0010181">
    <property type="term" value="F:FMN binding"/>
    <property type="evidence" value="ECO:0007669"/>
    <property type="project" value="UniProtKB-UniRule"/>
</dbReference>
<dbReference type="InterPro" id="IPR013130">
    <property type="entry name" value="Fe3_Rdtase_TM_dom"/>
</dbReference>
<evidence type="ECO:0000313" key="10">
    <source>
        <dbReference type="EMBL" id="BAU47137.1"/>
    </source>
</evidence>
<feature type="transmembrane region" description="Helical" evidence="8">
    <location>
        <begin position="81"/>
        <end position="99"/>
    </location>
</feature>
<keyword evidence="8" id="KW-0479">Metal-binding</keyword>
<keyword evidence="5 8" id="KW-1133">Transmembrane helix</keyword>
<dbReference type="GO" id="GO:0030091">
    <property type="term" value="P:protein repair"/>
    <property type="evidence" value="ECO:0007669"/>
    <property type="project" value="UniProtKB-UniRule"/>
</dbReference>
<organism evidence="10 11">
    <name type="scientific">Sulfurifustis variabilis</name>
    <dbReference type="NCBI Taxonomy" id="1675686"/>
    <lineage>
        <taxon>Bacteria</taxon>
        <taxon>Pseudomonadati</taxon>
        <taxon>Pseudomonadota</taxon>
        <taxon>Gammaproteobacteria</taxon>
        <taxon>Acidiferrobacterales</taxon>
        <taxon>Acidiferrobacteraceae</taxon>
        <taxon>Sulfurifustis</taxon>
    </lineage>
</organism>
<name>A0A1B4VCZ9_9GAMM</name>
<evidence type="ECO:0000256" key="1">
    <source>
        <dbReference type="ARBA" id="ARBA00004141"/>
    </source>
</evidence>
<reference evidence="10 11" key="1">
    <citation type="submission" date="2015-08" db="EMBL/GenBank/DDBJ databases">
        <title>Complete genome sequence of Sulfurifustis variabilis.</title>
        <authorList>
            <person name="Miura A."/>
            <person name="Kojima H."/>
            <person name="Fukui M."/>
        </authorList>
    </citation>
    <scope>NUCLEOTIDE SEQUENCE [LARGE SCALE GENOMIC DNA]</scope>
    <source>
        <strain evidence="11">skN76</strain>
    </source>
</reference>
<dbReference type="KEGG" id="sva:SVA_0556"/>
<comment type="cofactor">
    <cofactor evidence="8">
        <name>FMN</name>
        <dbReference type="ChEBI" id="CHEBI:58210"/>
    </cofactor>
    <text evidence="8">Binds 1 FMN per subunit.</text>
</comment>
<accession>A0A1B4VCZ9</accession>
<keyword evidence="2 8" id="KW-0813">Transport</keyword>
<keyword evidence="8" id="KW-1003">Cell membrane</keyword>
<evidence type="ECO:0000259" key="9">
    <source>
        <dbReference type="Pfam" id="PF01794"/>
    </source>
</evidence>
<keyword evidence="3 8" id="KW-0349">Heme</keyword>
<evidence type="ECO:0000256" key="6">
    <source>
        <dbReference type="ARBA" id="ARBA00023004"/>
    </source>
</evidence>
<dbReference type="EMBL" id="AP014936">
    <property type="protein sequence ID" value="BAU47137.1"/>
    <property type="molecule type" value="Genomic_DNA"/>
</dbReference>
<evidence type="ECO:0000256" key="5">
    <source>
        <dbReference type="ARBA" id="ARBA00022989"/>
    </source>
</evidence>
<dbReference type="GO" id="GO:0005886">
    <property type="term" value="C:plasma membrane"/>
    <property type="evidence" value="ECO:0007669"/>
    <property type="project" value="UniProtKB-SubCell"/>
</dbReference>
<feature type="transmembrane region" description="Helical" evidence="8">
    <location>
        <begin position="150"/>
        <end position="168"/>
    </location>
</feature>
<comment type="subcellular location">
    <subcellularLocation>
        <location evidence="8">Cell membrane</location>
        <topology evidence="8">Multi-pass membrane protein</topology>
    </subcellularLocation>
    <subcellularLocation>
        <location evidence="1">Membrane</location>
        <topology evidence="1">Multi-pass membrane protein</topology>
    </subcellularLocation>
</comment>
<dbReference type="Proteomes" id="UP000218899">
    <property type="component" value="Chromosome"/>
</dbReference>
<dbReference type="GO" id="GO:0016679">
    <property type="term" value="F:oxidoreductase activity, acting on diphenols and related substances as donors"/>
    <property type="evidence" value="ECO:0007669"/>
    <property type="project" value="TreeGrafter"/>
</dbReference>
<dbReference type="OrthoDB" id="9788328at2"/>
<dbReference type="GO" id="GO:0009055">
    <property type="term" value="F:electron transfer activity"/>
    <property type="evidence" value="ECO:0007669"/>
    <property type="project" value="UniProtKB-UniRule"/>
</dbReference>
<evidence type="ECO:0000256" key="8">
    <source>
        <dbReference type="HAMAP-Rule" id="MF_01207"/>
    </source>
</evidence>
<evidence type="ECO:0000256" key="2">
    <source>
        <dbReference type="ARBA" id="ARBA00022448"/>
    </source>
</evidence>
<feature type="transmembrane region" description="Helical" evidence="8">
    <location>
        <begin position="119"/>
        <end position="138"/>
    </location>
</feature>
<gene>
    <name evidence="8" type="primary">msrQ</name>
    <name evidence="10" type="ORF">SVA_0556</name>
</gene>
<protein>
    <recommendedName>
        <fullName evidence="8">Protein-methionine-sulfoxide reductase heme-binding subunit MsrQ</fullName>
    </recommendedName>
    <alternativeName>
        <fullName evidence="8">Flavocytochrome MsrQ</fullName>
    </alternativeName>
</protein>
<evidence type="ECO:0000256" key="7">
    <source>
        <dbReference type="ARBA" id="ARBA00023136"/>
    </source>
</evidence>
<evidence type="ECO:0000256" key="4">
    <source>
        <dbReference type="ARBA" id="ARBA00022692"/>
    </source>
</evidence>